<comment type="subcellular location">
    <subcellularLocation>
        <location evidence="1">Membrane</location>
        <topology evidence="1">Multi-pass membrane protein</topology>
    </subcellularLocation>
</comment>
<evidence type="ECO:0000256" key="6">
    <source>
        <dbReference type="ARBA" id="ARBA00022989"/>
    </source>
</evidence>
<proteinExistence type="inferred from homology"/>
<feature type="transmembrane region" description="Helical" evidence="11">
    <location>
        <begin position="161"/>
        <end position="188"/>
    </location>
</feature>
<feature type="transmembrane region" description="Helical" evidence="11">
    <location>
        <begin position="301"/>
        <end position="334"/>
    </location>
</feature>
<feature type="domain" description="Cation/H+ exchanger transmembrane" evidence="12">
    <location>
        <begin position="41"/>
        <end position="462"/>
    </location>
</feature>
<evidence type="ECO:0008006" key="17">
    <source>
        <dbReference type="Google" id="ProtNLM"/>
    </source>
</evidence>
<protein>
    <recommendedName>
        <fullName evidence="17">Cation/H+ exchanger domain-containing protein</fullName>
    </recommendedName>
</protein>
<feature type="domain" description="Cation/H(+) antiporter C-terminal" evidence="14">
    <location>
        <begin position="663"/>
        <end position="697"/>
    </location>
</feature>
<keyword evidence="7" id="KW-0406">Ion transport</keyword>
<dbReference type="InterPro" id="IPR006153">
    <property type="entry name" value="Cation/H_exchanger_TM"/>
</dbReference>
<evidence type="ECO:0000259" key="14">
    <source>
        <dbReference type="Pfam" id="PF23259"/>
    </source>
</evidence>
<evidence type="ECO:0000256" key="10">
    <source>
        <dbReference type="SAM" id="MobiDB-lite"/>
    </source>
</evidence>
<feature type="transmembrane region" description="Helical" evidence="11">
    <location>
        <begin position="411"/>
        <end position="431"/>
    </location>
</feature>
<feature type="transmembrane region" description="Helical" evidence="11">
    <location>
        <begin position="266"/>
        <end position="289"/>
    </location>
</feature>
<feature type="domain" description="Cation/H(+) antiporter central" evidence="13">
    <location>
        <begin position="518"/>
        <end position="654"/>
    </location>
</feature>
<feature type="transmembrane region" description="Helical" evidence="11">
    <location>
        <begin position="443"/>
        <end position="465"/>
    </location>
</feature>
<comment type="similarity">
    <text evidence="9">Belongs to the monovalent cation:proton antiporter 2 (CPA2) transporter (TC 2.A.37) family. CHX (TC 2.A.37.4) subfamily.</text>
</comment>
<evidence type="ECO:0000256" key="4">
    <source>
        <dbReference type="ARBA" id="ARBA00022692"/>
    </source>
</evidence>
<feature type="compositionally biased region" description="Polar residues" evidence="10">
    <location>
        <begin position="836"/>
        <end position="850"/>
    </location>
</feature>
<dbReference type="GO" id="GO:0015297">
    <property type="term" value="F:antiporter activity"/>
    <property type="evidence" value="ECO:0007669"/>
    <property type="project" value="InterPro"/>
</dbReference>
<organism evidence="15 16">
    <name type="scientific">Physcomitrium patens</name>
    <name type="common">Spreading-leaved earth moss</name>
    <name type="synonym">Physcomitrella patens</name>
    <dbReference type="NCBI Taxonomy" id="3218"/>
    <lineage>
        <taxon>Eukaryota</taxon>
        <taxon>Viridiplantae</taxon>
        <taxon>Streptophyta</taxon>
        <taxon>Embryophyta</taxon>
        <taxon>Bryophyta</taxon>
        <taxon>Bryophytina</taxon>
        <taxon>Bryopsida</taxon>
        <taxon>Funariidae</taxon>
        <taxon>Funariales</taxon>
        <taxon>Funariaceae</taxon>
        <taxon>Physcomitrium</taxon>
    </lineage>
</organism>
<dbReference type="InParanoid" id="A0A7I4B5A4"/>
<dbReference type="PANTHER" id="PTHR32468">
    <property type="entry name" value="CATION/H + ANTIPORTER"/>
    <property type="match status" value="1"/>
</dbReference>
<reference evidence="15" key="3">
    <citation type="submission" date="2020-12" db="UniProtKB">
        <authorList>
            <consortium name="EnsemblPlants"/>
        </authorList>
    </citation>
    <scope>IDENTIFICATION</scope>
</reference>
<dbReference type="Pfam" id="PF23259">
    <property type="entry name" value="CHX17_C"/>
    <property type="match status" value="1"/>
</dbReference>
<evidence type="ECO:0000259" key="12">
    <source>
        <dbReference type="Pfam" id="PF00999"/>
    </source>
</evidence>
<gene>
    <name evidence="15" type="primary">LOC112293002</name>
</gene>
<dbReference type="Pfam" id="PF23256">
    <property type="entry name" value="CHX17_2nd"/>
    <property type="match status" value="1"/>
</dbReference>
<dbReference type="InterPro" id="IPR057290">
    <property type="entry name" value="CHX17_C"/>
</dbReference>
<evidence type="ECO:0000256" key="9">
    <source>
        <dbReference type="ARBA" id="ARBA00038341"/>
    </source>
</evidence>
<sequence>MTSNQTSDVSVTSRGVLAGDDPLHHALLLLIIQVIIIICLTRFLALLLRPLKQPRVVAEILGGIILGPTGFGSIPGITDTIFPESSLTVLDTAANVGLIFFLFLVGLELNIKTIVKYGRDPIPIWTQLLQFKIVNTVWACDDYPHKRGQNLMNCDVKSGVISLWMAAAGIIFPFGLGSIVACLISKLLPQMDSHHSFGVFTMFLGVALSITAFPVLARILAERKLLNTEIGQMAMSAAAINDIVAWILLALALALTNSGSTPVVAIWVLLLGVAFSAFMFVVVSPVMYALANYRELPPEPVVAMTLVIVLGSAFFSDLIGIHVIFGAFICGLIVPKDGSFAATMIEKVEDYVSVLFLPLYFAISGLKTHLSEVNNGTAVLILFMVIATACIGKVMGTLIVAKIWGVENSKALALGFLMNTKGLVELIVLNIGLSKRVINQELFAIMVVMALVTTFITTPVVMWLYTPARDIPPYKRRSIGSDDDKDELRMLLCPVGEWNIPGMVNIIEITRGKHHKSLRAYVLHLIECSERLSSIRMSTFSRRNSRDNFMNEEHGNTEVEMVEVAFQSYGKLGRVQVKTAVAVSAFRNMHVDVCNIACSNRVNFLLLPLHMRRSHDGNFGTMFPELKKLNMKILRDAPCSVGLLVDNGLGGPTATPPTNYSQHIYVLFFGGPDDREALMLARRMLQHGGIKLTVIQIVIQGLVHHHLGRIRRISSRMLRSHLPKKPPAWRRWEAWNWLVCEVVNFFKAPWVKPKKCVKPNQNSEAEKTCLTTDSTGDTNVADAIMRNSNGEIHVVMKDILSESERIKDMQALAPILATATKANQEEVGDTGDRNGESLQSNRSLHTTNPGLQSEIACRNLTLRVIETQKLEESILSVVNSAESNGLIITGMHLHENSPVLQSYAFPMIEDHGLGLVGNFLVSNKHPHMEASLLVVKHYGPSQDTVLTSSIPADSSANLLSVANVEVGSSTFTGPSDINDSGSSQNKLG</sequence>
<keyword evidence="2" id="KW-0813">Transport</keyword>
<dbReference type="EnsemblPlants" id="Pp3c16_9320V3.2">
    <property type="protein sequence ID" value="Pp3c16_9320V3.2"/>
    <property type="gene ID" value="Pp3c16_9320"/>
</dbReference>
<keyword evidence="8 11" id="KW-0472">Membrane</keyword>
<dbReference type="Gramene" id="Pp3c16_9320V3.2">
    <property type="protein sequence ID" value="Pp3c16_9320V3.2"/>
    <property type="gene ID" value="Pp3c16_9320"/>
</dbReference>
<evidence type="ECO:0000256" key="8">
    <source>
        <dbReference type="ARBA" id="ARBA00023136"/>
    </source>
</evidence>
<evidence type="ECO:0000256" key="11">
    <source>
        <dbReference type="SAM" id="Phobius"/>
    </source>
</evidence>
<keyword evidence="4 11" id="KW-0812">Transmembrane</keyword>
<dbReference type="Gene3D" id="1.20.1530.20">
    <property type="match status" value="2"/>
</dbReference>
<dbReference type="InterPro" id="IPR057291">
    <property type="entry name" value="CHX17_2nd"/>
</dbReference>
<keyword evidence="5" id="KW-0630">Potassium</keyword>
<dbReference type="Pfam" id="PF00999">
    <property type="entry name" value="Na_H_Exchanger"/>
    <property type="match status" value="1"/>
</dbReference>
<name>A0A7I4B5A4_PHYPA</name>
<dbReference type="GO" id="GO:1902600">
    <property type="term" value="P:proton transmembrane transport"/>
    <property type="evidence" value="ECO:0007669"/>
    <property type="project" value="InterPro"/>
</dbReference>
<dbReference type="GO" id="GO:0016020">
    <property type="term" value="C:membrane"/>
    <property type="evidence" value="ECO:0007669"/>
    <property type="project" value="UniProtKB-SubCell"/>
</dbReference>
<dbReference type="EMBL" id="ABEU02000016">
    <property type="status" value="NOT_ANNOTATED_CDS"/>
    <property type="molecule type" value="Genomic_DNA"/>
</dbReference>
<evidence type="ECO:0000313" key="15">
    <source>
        <dbReference type="EnsemblPlants" id="Pp3c16_9320V3.2"/>
    </source>
</evidence>
<reference evidence="15 16" key="1">
    <citation type="journal article" date="2008" name="Science">
        <title>The Physcomitrella genome reveals evolutionary insights into the conquest of land by plants.</title>
        <authorList>
            <person name="Rensing S."/>
            <person name="Lang D."/>
            <person name="Zimmer A."/>
            <person name="Terry A."/>
            <person name="Salamov A."/>
            <person name="Shapiro H."/>
            <person name="Nishiyama T."/>
            <person name="Perroud P.-F."/>
            <person name="Lindquist E."/>
            <person name="Kamisugi Y."/>
            <person name="Tanahashi T."/>
            <person name="Sakakibara K."/>
            <person name="Fujita T."/>
            <person name="Oishi K."/>
            <person name="Shin-I T."/>
            <person name="Kuroki Y."/>
            <person name="Toyoda A."/>
            <person name="Suzuki Y."/>
            <person name="Hashimoto A."/>
            <person name="Yamaguchi K."/>
            <person name="Sugano A."/>
            <person name="Kohara Y."/>
            <person name="Fujiyama A."/>
            <person name="Anterola A."/>
            <person name="Aoki S."/>
            <person name="Ashton N."/>
            <person name="Barbazuk W.B."/>
            <person name="Barker E."/>
            <person name="Bennetzen J."/>
            <person name="Bezanilla M."/>
            <person name="Blankenship R."/>
            <person name="Cho S.H."/>
            <person name="Dutcher S."/>
            <person name="Estelle M."/>
            <person name="Fawcett J.A."/>
            <person name="Gundlach H."/>
            <person name="Hanada K."/>
            <person name="Heyl A."/>
            <person name="Hicks K.A."/>
            <person name="Hugh J."/>
            <person name="Lohr M."/>
            <person name="Mayer K."/>
            <person name="Melkozernov A."/>
            <person name="Murata T."/>
            <person name="Nelson D."/>
            <person name="Pils B."/>
            <person name="Prigge M."/>
            <person name="Reiss B."/>
            <person name="Renner T."/>
            <person name="Rombauts S."/>
            <person name="Rushton P."/>
            <person name="Sanderfoot A."/>
            <person name="Schween G."/>
            <person name="Shiu S.-H."/>
            <person name="Stueber K."/>
            <person name="Theodoulou F.L."/>
            <person name="Tu H."/>
            <person name="Van de Peer Y."/>
            <person name="Verrier P.J."/>
            <person name="Waters E."/>
            <person name="Wood A."/>
            <person name="Yang L."/>
            <person name="Cove D."/>
            <person name="Cuming A."/>
            <person name="Hasebe M."/>
            <person name="Lucas S."/>
            <person name="Mishler D.B."/>
            <person name="Reski R."/>
            <person name="Grigoriev I."/>
            <person name="Quatrano R.S."/>
            <person name="Boore J.L."/>
        </authorList>
    </citation>
    <scope>NUCLEOTIDE SEQUENCE [LARGE SCALE GENOMIC DNA]</scope>
    <source>
        <strain evidence="15 16">cv. Gransden 2004</strain>
    </source>
</reference>
<feature type="transmembrane region" description="Helical" evidence="11">
    <location>
        <begin position="23"/>
        <end position="44"/>
    </location>
</feature>
<feature type="transmembrane region" description="Helical" evidence="11">
    <location>
        <begin position="89"/>
        <end position="109"/>
    </location>
</feature>
<evidence type="ECO:0000256" key="5">
    <source>
        <dbReference type="ARBA" id="ARBA00022958"/>
    </source>
</evidence>
<keyword evidence="3" id="KW-0633">Potassium transport</keyword>
<feature type="transmembrane region" description="Helical" evidence="11">
    <location>
        <begin position="378"/>
        <end position="405"/>
    </location>
</feature>
<evidence type="ECO:0000256" key="1">
    <source>
        <dbReference type="ARBA" id="ARBA00004141"/>
    </source>
</evidence>
<dbReference type="InterPro" id="IPR038770">
    <property type="entry name" value="Na+/solute_symporter_sf"/>
</dbReference>
<feature type="transmembrane region" description="Helical" evidence="11">
    <location>
        <begin position="200"/>
        <end position="221"/>
    </location>
</feature>
<evidence type="ECO:0000256" key="7">
    <source>
        <dbReference type="ARBA" id="ARBA00023065"/>
    </source>
</evidence>
<dbReference type="GO" id="GO:0006813">
    <property type="term" value="P:potassium ion transport"/>
    <property type="evidence" value="ECO:0007669"/>
    <property type="project" value="UniProtKB-KW"/>
</dbReference>
<dbReference type="Proteomes" id="UP000006727">
    <property type="component" value="Chromosome 16"/>
</dbReference>
<evidence type="ECO:0000256" key="3">
    <source>
        <dbReference type="ARBA" id="ARBA00022538"/>
    </source>
</evidence>
<feature type="transmembrane region" description="Helical" evidence="11">
    <location>
        <begin position="350"/>
        <end position="366"/>
    </location>
</feature>
<keyword evidence="6 11" id="KW-1133">Transmembrane helix</keyword>
<feature type="transmembrane region" description="Helical" evidence="11">
    <location>
        <begin position="233"/>
        <end position="254"/>
    </location>
</feature>
<dbReference type="AlphaFoldDB" id="A0A7I4B5A4"/>
<accession>A0A7I4B5A4</accession>
<evidence type="ECO:0000313" key="16">
    <source>
        <dbReference type="Proteomes" id="UP000006727"/>
    </source>
</evidence>
<dbReference type="InterPro" id="IPR050794">
    <property type="entry name" value="CPA2_transporter"/>
</dbReference>
<evidence type="ECO:0000256" key="2">
    <source>
        <dbReference type="ARBA" id="ARBA00022448"/>
    </source>
</evidence>
<evidence type="ECO:0000259" key="13">
    <source>
        <dbReference type="Pfam" id="PF23256"/>
    </source>
</evidence>
<feature type="transmembrane region" description="Helical" evidence="11">
    <location>
        <begin position="56"/>
        <end position="77"/>
    </location>
</feature>
<dbReference type="PANTHER" id="PTHR32468:SF0">
    <property type="entry name" value="K(+)_H(+) ANTIPORTER 1"/>
    <property type="match status" value="1"/>
</dbReference>
<reference evidence="15 16" key="2">
    <citation type="journal article" date="2018" name="Plant J.">
        <title>The Physcomitrella patens chromosome-scale assembly reveals moss genome structure and evolution.</title>
        <authorList>
            <person name="Lang D."/>
            <person name="Ullrich K.K."/>
            <person name="Murat F."/>
            <person name="Fuchs J."/>
            <person name="Jenkins J."/>
            <person name="Haas F.B."/>
            <person name="Piednoel M."/>
            <person name="Gundlach H."/>
            <person name="Van Bel M."/>
            <person name="Meyberg R."/>
            <person name="Vives C."/>
            <person name="Morata J."/>
            <person name="Symeonidi A."/>
            <person name="Hiss M."/>
            <person name="Muchero W."/>
            <person name="Kamisugi Y."/>
            <person name="Saleh O."/>
            <person name="Blanc G."/>
            <person name="Decker E.L."/>
            <person name="van Gessel N."/>
            <person name="Grimwood J."/>
            <person name="Hayes R.D."/>
            <person name="Graham S.W."/>
            <person name="Gunter L.E."/>
            <person name="McDaniel S.F."/>
            <person name="Hoernstein S.N.W."/>
            <person name="Larsson A."/>
            <person name="Li F.W."/>
            <person name="Perroud P.F."/>
            <person name="Phillips J."/>
            <person name="Ranjan P."/>
            <person name="Rokshar D.S."/>
            <person name="Rothfels C.J."/>
            <person name="Schneider L."/>
            <person name="Shu S."/>
            <person name="Stevenson D.W."/>
            <person name="Thummler F."/>
            <person name="Tillich M."/>
            <person name="Villarreal Aguilar J.C."/>
            <person name="Widiez T."/>
            <person name="Wong G.K."/>
            <person name="Wymore A."/>
            <person name="Zhang Y."/>
            <person name="Zimmer A.D."/>
            <person name="Quatrano R.S."/>
            <person name="Mayer K.F.X."/>
            <person name="Goodstein D."/>
            <person name="Casacuberta J.M."/>
            <person name="Vandepoele K."/>
            <person name="Reski R."/>
            <person name="Cuming A.C."/>
            <person name="Tuskan G.A."/>
            <person name="Maumus F."/>
            <person name="Salse J."/>
            <person name="Schmutz J."/>
            <person name="Rensing S.A."/>
        </authorList>
    </citation>
    <scope>NUCLEOTIDE SEQUENCE [LARGE SCALE GENOMIC DNA]</scope>
    <source>
        <strain evidence="15 16">cv. Gransden 2004</strain>
    </source>
</reference>
<feature type="region of interest" description="Disordered" evidence="10">
    <location>
        <begin position="823"/>
        <end position="850"/>
    </location>
</feature>
<keyword evidence="16" id="KW-1185">Reference proteome</keyword>